<sequence length="67" mass="6644">MAGSSNLFLLGPQGGPFAGKPAPTRIGVAWTNPVGAGLPANRGPGPRSCSSIHQSNTIPCASGSSRE</sequence>
<protein>
    <submittedName>
        <fullName evidence="2">Uncharacterized protein</fullName>
    </submittedName>
</protein>
<evidence type="ECO:0000256" key="1">
    <source>
        <dbReference type="SAM" id="MobiDB-lite"/>
    </source>
</evidence>
<feature type="region of interest" description="Disordered" evidence="1">
    <location>
        <begin position="33"/>
        <end position="67"/>
    </location>
</feature>
<evidence type="ECO:0000313" key="3">
    <source>
        <dbReference type="Proteomes" id="UP000233399"/>
    </source>
</evidence>
<accession>A0A2N1IRX1</accession>
<comment type="caution">
    <text evidence="2">The sequence shown here is derived from an EMBL/GenBank/DDBJ whole genome shotgun (WGS) entry which is preliminary data.</text>
</comment>
<reference evidence="2 3" key="1">
    <citation type="submission" date="2017-12" db="EMBL/GenBank/DDBJ databases">
        <title>Isolation and characterization of an aerobic denitrifying Pseudomonas monteilii CY06 from aquaculture ponds.</title>
        <authorList>
            <person name="Ma Q."/>
            <person name="Cai Y."/>
            <person name="He Z."/>
        </authorList>
    </citation>
    <scope>NUCLEOTIDE SEQUENCE [LARGE SCALE GENOMIC DNA]</scope>
    <source>
        <strain evidence="2 3">CY06</strain>
    </source>
</reference>
<organism evidence="2 3">
    <name type="scientific">Pseudomonas monteilii</name>
    <dbReference type="NCBI Taxonomy" id="76759"/>
    <lineage>
        <taxon>Bacteria</taxon>
        <taxon>Pseudomonadati</taxon>
        <taxon>Pseudomonadota</taxon>
        <taxon>Gammaproteobacteria</taxon>
        <taxon>Pseudomonadales</taxon>
        <taxon>Pseudomonadaceae</taxon>
        <taxon>Pseudomonas</taxon>
    </lineage>
</organism>
<dbReference type="Proteomes" id="UP000233399">
    <property type="component" value="Unassembled WGS sequence"/>
</dbReference>
<name>A0A2N1IRX1_9PSED</name>
<proteinExistence type="predicted"/>
<dbReference type="AlphaFoldDB" id="A0A2N1IRX1"/>
<gene>
    <name evidence="2" type="ORF">CXB65_13490</name>
</gene>
<evidence type="ECO:0000313" key="2">
    <source>
        <dbReference type="EMBL" id="PKI22326.1"/>
    </source>
</evidence>
<feature type="compositionally biased region" description="Polar residues" evidence="1">
    <location>
        <begin position="48"/>
        <end position="67"/>
    </location>
</feature>
<dbReference type="EMBL" id="PJCG01000021">
    <property type="protein sequence ID" value="PKI22326.1"/>
    <property type="molecule type" value="Genomic_DNA"/>
</dbReference>